<dbReference type="InterPro" id="IPR010667">
    <property type="entry name" value="Phage_T4_Gp19"/>
</dbReference>
<keyword evidence="2" id="KW-1185">Reference proteome</keyword>
<dbReference type="EMBL" id="JADBEB010000001">
    <property type="protein sequence ID" value="MBE1489294.1"/>
    <property type="molecule type" value="Genomic_DNA"/>
</dbReference>
<dbReference type="AlphaFoldDB" id="A0A927M794"/>
<dbReference type="RefSeq" id="WP_318783380.1">
    <property type="nucleotide sequence ID" value="NZ_JADBEB010000001.1"/>
</dbReference>
<dbReference type="PANTHER" id="PTHR38009:SF1">
    <property type="entry name" value="CONSERVED HYPOTHETICAL PHAGE TAIL PROTEIN"/>
    <property type="match status" value="1"/>
</dbReference>
<gene>
    <name evidence="1" type="ORF">H4W31_004932</name>
</gene>
<dbReference type="InterPro" id="IPR011747">
    <property type="entry name" value="CHP02241"/>
</dbReference>
<dbReference type="GO" id="GO:0005198">
    <property type="term" value="F:structural molecule activity"/>
    <property type="evidence" value="ECO:0007669"/>
    <property type="project" value="InterPro"/>
</dbReference>
<dbReference type="PANTHER" id="PTHR38009">
    <property type="entry name" value="CONSERVED HYPOTHETICAL PHAGE TAIL PROTEIN"/>
    <property type="match status" value="1"/>
</dbReference>
<evidence type="ECO:0000313" key="1">
    <source>
        <dbReference type="EMBL" id="MBE1489294.1"/>
    </source>
</evidence>
<dbReference type="Pfam" id="PF06841">
    <property type="entry name" value="Phage_T4_gp19"/>
    <property type="match status" value="1"/>
</dbReference>
<proteinExistence type="predicted"/>
<accession>A0A927M794</accession>
<name>A0A927M794_9ACTN</name>
<evidence type="ECO:0000313" key="2">
    <source>
        <dbReference type="Proteomes" id="UP000649753"/>
    </source>
</evidence>
<dbReference type="Proteomes" id="UP000649753">
    <property type="component" value="Unassembled WGS sequence"/>
</dbReference>
<comment type="caution">
    <text evidence="1">The sequence shown here is derived from an EMBL/GenBank/DDBJ whole genome shotgun (WGS) entry which is preliminary data.</text>
</comment>
<organism evidence="1 2">
    <name type="scientific">Plantactinospora soyae</name>
    <dbReference type="NCBI Taxonomy" id="1544732"/>
    <lineage>
        <taxon>Bacteria</taxon>
        <taxon>Bacillati</taxon>
        <taxon>Actinomycetota</taxon>
        <taxon>Actinomycetes</taxon>
        <taxon>Micromonosporales</taxon>
        <taxon>Micromonosporaceae</taxon>
        <taxon>Plantactinospora</taxon>
    </lineage>
</organism>
<sequence length="148" mass="16307">MAGRWTLTSTDPGTSVHFRLRIDGMDLGDWNSCDGLGCEIEVEQHQEGGNNGFVWQLPSRVRYTNVTLSRPLMPDTAKVAQLLTTLPQGVTRGTAQIAALRPDRALLVQWGLNDVVLVRWTGPSFDPTRSEVATESIELAYHGFLEVG</sequence>
<dbReference type="NCBIfam" id="TIGR02241">
    <property type="entry name" value="conserved hypothetical phage tail region protein"/>
    <property type="match status" value="1"/>
</dbReference>
<reference evidence="1" key="1">
    <citation type="submission" date="2020-10" db="EMBL/GenBank/DDBJ databases">
        <title>Sequencing the genomes of 1000 actinobacteria strains.</title>
        <authorList>
            <person name="Klenk H.-P."/>
        </authorList>
    </citation>
    <scope>NUCLEOTIDE SEQUENCE</scope>
    <source>
        <strain evidence="1">DSM 46832</strain>
    </source>
</reference>
<protein>
    <submittedName>
        <fullName evidence="1">Phage tail-like protein</fullName>
    </submittedName>
</protein>